<keyword evidence="4" id="KW-0133">Cell shape</keyword>
<dbReference type="RefSeq" id="WP_062760977.1">
    <property type="nucleotide sequence ID" value="NZ_BMSJ01000003.1"/>
</dbReference>
<dbReference type="GO" id="GO:0006508">
    <property type="term" value="P:proteolysis"/>
    <property type="evidence" value="ECO:0007669"/>
    <property type="project" value="InterPro"/>
</dbReference>
<feature type="active site" description="Acyl-ester intermediate" evidence="7">
    <location>
        <position position="82"/>
    </location>
</feature>
<evidence type="ECO:0000256" key="3">
    <source>
        <dbReference type="ARBA" id="ARBA00022801"/>
    </source>
</evidence>
<evidence type="ECO:0000256" key="6">
    <source>
        <dbReference type="ARBA" id="ARBA00023316"/>
    </source>
</evidence>
<dbReference type="Pfam" id="PF00768">
    <property type="entry name" value="Peptidase_S11"/>
    <property type="match status" value="1"/>
</dbReference>
<evidence type="ECO:0000256" key="1">
    <source>
        <dbReference type="ARBA" id="ARBA00007164"/>
    </source>
</evidence>
<dbReference type="InterPro" id="IPR012338">
    <property type="entry name" value="Beta-lactam/transpept-like"/>
</dbReference>
<dbReference type="PANTHER" id="PTHR21581">
    <property type="entry name" value="D-ALANYL-D-ALANINE CARBOXYPEPTIDASE"/>
    <property type="match status" value="1"/>
</dbReference>
<dbReference type="PRINTS" id="PR00725">
    <property type="entry name" value="DADACBPTASE1"/>
</dbReference>
<keyword evidence="6" id="KW-0961">Cell wall biogenesis/degradation</keyword>
<keyword evidence="2" id="KW-0732">Signal</keyword>
<gene>
    <name evidence="12" type="primary">dacC</name>
    <name evidence="13" type="ORF">CP977_01825</name>
    <name evidence="12" type="ORF">GCM10010497_22240</name>
</gene>
<dbReference type="GO" id="GO:0071555">
    <property type="term" value="P:cell wall organization"/>
    <property type="evidence" value="ECO:0007669"/>
    <property type="project" value="UniProtKB-KW"/>
</dbReference>
<evidence type="ECO:0000256" key="2">
    <source>
        <dbReference type="ARBA" id="ARBA00022729"/>
    </source>
</evidence>
<dbReference type="GO" id="GO:0009252">
    <property type="term" value="P:peptidoglycan biosynthetic process"/>
    <property type="evidence" value="ECO:0007669"/>
    <property type="project" value="UniProtKB-KW"/>
</dbReference>
<proteinExistence type="inferred from homology"/>
<evidence type="ECO:0000313" key="12">
    <source>
        <dbReference type="EMBL" id="GGR19658.1"/>
    </source>
</evidence>
<evidence type="ECO:0000313" key="15">
    <source>
        <dbReference type="Proteomes" id="UP000642014"/>
    </source>
</evidence>
<organism evidence="12 15">
    <name type="scientific">Streptomyces cinereoruber</name>
    <dbReference type="NCBI Taxonomy" id="67260"/>
    <lineage>
        <taxon>Bacteria</taxon>
        <taxon>Bacillati</taxon>
        <taxon>Actinomycetota</taxon>
        <taxon>Actinomycetes</taxon>
        <taxon>Kitasatosporales</taxon>
        <taxon>Streptomycetaceae</taxon>
        <taxon>Streptomyces</taxon>
    </lineage>
</organism>
<sequence length="317" mass="32729">MSLPRTPRHRLVGGASALALLTALGIAVVSPSGPPSAPDGDRPPVSGIGPLPWPQDGQSAVELEGSGSLGERGGRQPVPIASLAKVMTAYVVLDGHPLRPDEEGPLIEVDRQAAHEAGVGGESTVPVRAGERHSQRRLLELLLIPSGNNVARLLARWDSGSQEAFVVKMRRAAERLGMRDTVYTGASGIEPTTTSTAADQVRLARAAMKDPVFRAIVSTREITVPGLGTISNTNPLLGTPGVLGVKTGSSTPAGGNLLWACEVRVGGTPRLLVGAVLHQRANTTPVEGLRAAVDASRGLLTAVRDGLASAGTEGRGR</sequence>
<keyword evidence="12" id="KW-0645">Protease</keyword>
<dbReference type="AlphaFoldDB" id="A0AAV4KGQ2"/>
<evidence type="ECO:0000256" key="10">
    <source>
        <dbReference type="SAM" id="MobiDB-lite"/>
    </source>
</evidence>
<dbReference type="EMBL" id="BMSJ01000003">
    <property type="protein sequence ID" value="GGR19658.1"/>
    <property type="molecule type" value="Genomic_DNA"/>
</dbReference>
<dbReference type="GO" id="GO:0009002">
    <property type="term" value="F:serine-type D-Ala-D-Ala carboxypeptidase activity"/>
    <property type="evidence" value="ECO:0007669"/>
    <property type="project" value="InterPro"/>
</dbReference>
<evidence type="ECO:0000313" key="14">
    <source>
        <dbReference type="Proteomes" id="UP000326029"/>
    </source>
</evidence>
<dbReference type="PANTHER" id="PTHR21581:SF33">
    <property type="entry name" value="D-ALANYL-D-ALANINE CARBOXYPEPTIDASE DACB"/>
    <property type="match status" value="1"/>
</dbReference>
<dbReference type="Gene3D" id="3.40.710.10">
    <property type="entry name" value="DD-peptidase/beta-lactamase superfamily"/>
    <property type="match status" value="1"/>
</dbReference>
<keyword evidence="5" id="KW-0573">Peptidoglycan synthesis</keyword>
<accession>A0AAV4KGQ2</accession>
<dbReference type="GeneID" id="95452508"/>
<protein>
    <submittedName>
        <fullName evidence="12">D-alanyl-D-alanine carboxypeptidase</fullName>
    </submittedName>
</protein>
<dbReference type="Proteomes" id="UP000326029">
    <property type="component" value="Chromosome"/>
</dbReference>
<reference evidence="12" key="3">
    <citation type="submission" date="2023-08" db="EMBL/GenBank/DDBJ databases">
        <authorList>
            <person name="Sun Q."/>
            <person name="Ohkuma M."/>
        </authorList>
    </citation>
    <scope>NUCLEOTIDE SEQUENCE</scope>
    <source>
        <strain evidence="12">JCM 4205</strain>
    </source>
</reference>
<comment type="similarity">
    <text evidence="1 9">Belongs to the peptidase S11 family.</text>
</comment>
<evidence type="ECO:0000256" key="9">
    <source>
        <dbReference type="RuleBase" id="RU004016"/>
    </source>
</evidence>
<feature type="domain" description="Peptidase S11 D-alanyl-D-alanine carboxypeptidase A N-terminal" evidence="11">
    <location>
        <begin position="70"/>
        <end position="258"/>
    </location>
</feature>
<keyword evidence="3" id="KW-0378">Hydrolase</keyword>
<dbReference type="Proteomes" id="UP000642014">
    <property type="component" value="Unassembled WGS sequence"/>
</dbReference>
<feature type="active site" description="Proton acceptor" evidence="7">
    <location>
        <position position="85"/>
    </location>
</feature>
<evidence type="ECO:0000259" key="11">
    <source>
        <dbReference type="Pfam" id="PF00768"/>
    </source>
</evidence>
<dbReference type="InterPro" id="IPR018044">
    <property type="entry name" value="Peptidase_S11"/>
</dbReference>
<evidence type="ECO:0000256" key="7">
    <source>
        <dbReference type="PIRSR" id="PIRSR618044-1"/>
    </source>
</evidence>
<reference evidence="12 15" key="1">
    <citation type="journal article" date="2014" name="Int. J. Syst. Evol. Microbiol.">
        <title>Complete genome sequence of Corynebacterium casei LMG S-19264T (=DSM 44701T), isolated from a smear-ripened cheese.</title>
        <authorList>
            <consortium name="US DOE Joint Genome Institute (JGI-PGF)"/>
            <person name="Walter F."/>
            <person name="Albersmeier A."/>
            <person name="Kalinowski J."/>
            <person name="Ruckert C."/>
        </authorList>
    </citation>
    <scope>NUCLEOTIDE SEQUENCE [LARGE SCALE GENOMIC DNA]</scope>
    <source>
        <strain evidence="12 15">JCM 4205</strain>
    </source>
</reference>
<evidence type="ECO:0000256" key="4">
    <source>
        <dbReference type="ARBA" id="ARBA00022960"/>
    </source>
</evidence>
<keyword evidence="14" id="KW-1185">Reference proteome</keyword>
<dbReference type="EMBL" id="CP023693">
    <property type="protein sequence ID" value="QEV31060.1"/>
    <property type="molecule type" value="Genomic_DNA"/>
</dbReference>
<keyword evidence="12" id="KW-0121">Carboxypeptidase</keyword>
<evidence type="ECO:0000256" key="5">
    <source>
        <dbReference type="ARBA" id="ARBA00022984"/>
    </source>
</evidence>
<dbReference type="SUPFAM" id="SSF56601">
    <property type="entry name" value="beta-lactamase/transpeptidase-like"/>
    <property type="match status" value="1"/>
</dbReference>
<dbReference type="InterPro" id="IPR001967">
    <property type="entry name" value="Peptidase_S11_N"/>
</dbReference>
<evidence type="ECO:0000313" key="13">
    <source>
        <dbReference type="EMBL" id="QEV31060.1"/>
    </source>
</evidence>
<evidence type="ECO:0000256" key="8">
    <source>
        <dbReference type="PIRSR" id="PIRSR618044-2"/>
    </source>
</evidence>
<feature type="binding site" evidence="8">
    <location>
        <position position="246"/>
    </location>
    <ligand>
        <name>substrate</name>
    </ligand>
</feature>
<dbReference type="GO" id="GO:0008360">
    <property type="term" value="P:regulation of cell shape"/>
    <property type="evidence" value="ECO:0007669"/>
    <property type="project" value="UniProtKB-KW"/>
</dbReference>
<feature type="region of interest" description="Disordered" evidence="10">
    <location>
        <begin position="31"/>
        <end position="76"/>
    </location>
</feature>
<name>A0AAV4KGQ2_9ACTN</name>
<feature type="active site" evidence="7">
    <location>
        <position position="146"/>
    </location>
</feature>
<reference evidence="13 14" key="2">
    <citation type="submission" date="2017-09" db="EMBL/GenBank/DDBJ databases">
        <authorList>
            <person name="Lee N."/>
            <person name="Cho B.-K."/>
        </authorList>
    </citation>
    <scope>NUCLEOTIDE SEQUENCE [LARGE SCALE GENOMIC DNA]</scope>
    <source>
        <strain evidence="13 14">ATCC 19740</strain>
    </source>
</reference>